<dbReference type="AlphaFoldDB" id="A0A4Z0Q199"/>
<dbReference type="OrthoDB" id="1490051at2"/>
<keyword evidence="1" id="KW-0732">Signal</keyword>
<dbReference type="Proteomes" id="UP000297549">
    <property type="component" value="Unassembled WGS sequence"/>
</dbReference>
<reference evidence="2 3" key="1">
    <citation type="submission" date="2019-04" db="EMBL/GenBank/DDBJ databases">
        <authorList>
            <person name="Feng G."/>
            <person name="Zhang J."/>
            <person name="Zhu H."/>
        </authorList>
    </citation>
    <scope>NUCLEOTIDE SEQUENCE [LARGE SCALE GENOMIC DNA]</scope>
    <source>
        <strain evidence="2 3">JCM 31653</strain>
    </source>
</reference>
<dbReference type="RefSeq" id="WP_135460801.1">
    <property type="nucleotide sequence ID" value="NZ_SRLC01000001.1"/>
</dbReference>
<sequence>MKRTTATHLLFAGLMLCPLLSWSQAQNLTQNFDSQTTTSLPYTTTGTGGVAAAVGVSSSNGYQVAKNNNGNTAVLGTLETDVIRTTSGATTTFKLRLSVTGSGMSNNDGSVTIALRTNGGAYGGAGNTLTITGPTSGNTNVPWAYGTGTLNGTMGSLGTTAVTSGNGAGSISITLPANTTSVQARISFDVPKQSQLNVDDVQFDSNSPLPVELVAFSASRQSNTVQLKWTTASETNSNRFEVQRSADGQSFATINTVAGAGTTTTATNYLSVDAAPLAGTSYYRLRQIDTDGSVSYSPVRVVGAVLAMVYPSPTYDLLNLPATAAGAAYRVLNTTGQTVMQGTVPKSGALTMRELKPGGYFLEITNNGELSRQRFVRE</sequence>
<dbReference type="InterPro" id="IPR013783">
    <property type="entry name" value="Ig-like_fold"/>
</dbReference>
<dbReference type="NCBIfam" id="TIGR04183">
    <property type="entry name" value="Por_Secre_tail"/>
    <property type="match status" value="1"/>
</dbReference>
<name>A0A4Z0Q199_9BACT</name>
<evidence type="ECO:0000313" key="3">
    <source>
        <dbReference type="Proteomes" id="UP000297549"/>
    </source>
</evidence>
<dbReference type="InterPro" id="IPR026444">
    <property type="entry name" value="Secre_tail"/>
</dbReference>
<keyword evidence="3" id="KW-1185">Reference proteome</keyword>
<dbReference type="Gene3D" id="2.60.40.10">
    <property type="entry name" value="Immunoglobulins"/>
    <property type="match status" value="1"/>
</dbReference>
<accession>A0A4Z0Q199</accession>
<organism evidence="2 3">
    <name type="scientific">Hymenobacter aquaticus</name>
    <dbReference type="NCBI Taxonomy" id="1867101"/>
    <lineage>
        <taxon>Bacteria</taxon>
        <taxon>Pseudomonadati</taxon>
        <taxon>Bacteroidota</taxon>
        <taxon>Cytophagia</taxon>
        <taxon>Cytophagales</taxon>
        <taxon>Hymenobacteraceae</taxon>
        <taxon>Hymenobacter</taxon>
    </lineage>
</organism>
<comment type="caution">
    <text evidence="2">The sequence shown here is derived from an EMBL/GenBank/DDBJ whole genome shotgun (WGS) entry which is preliminary data.</text>
</comment>
<proteinExistence type="predicted"/>
<protein>
    <submittedName>
        <fullName evidence="2">T9SS type A sorting domain-containing protein</fullName>
    </submittedName>
</protein>
<gene>
    <name evidence="2" type="ORF">E5K00_01020</name>
</gene>
<dbReference type="EMBL" id="SRLC01000001">
    <property type="protein sequence ID" value="TGE23828.1"/>
    <property type="molecule type" value="Genomic_DNA"/>
</dbReference>
<feature type="signal peptide" evidence="1">
    <location>
        <begin position="1"/>
        <end position="25"/>
    </location>
</feature>
<evidence type="ECO:0000256" key="1">
    <source>
        <dbReference type="SAM" id="SignalP"/>
    </source>
</evidence>
<evidence type="ECO:0000313" key="2">
    <source>
        <dbReference type="EMBL" id="TGE23828.1"/>
    </source>
</evidence>
<feature type="chain" id="PRO_5021185361" evidence="1">
    <location>
        <begin position="26"/>
        <end position="378"/>
    </location>
</feature>